<sequence length="472" mass="52765">MQSTTGLSEHSDHTRAVLGELFSENVIAKMLRVAVESLENNTPPIVYPEFVPQNIENAGKYFLRDKDFWTCGFFPGILYLLRERAVKFPQAFPYFGHEQTDSSKTISSLGRQLTSLSRTWTEPVQAMMARTDTHDMGFIIQPSLRKDWELTSNPESLNAVLTAACSLASRYVPSAGAIRSWDILRQADVEISSLTDDCLVIIDSMMNLDLLFYASSHMSDPSLTDIATTHARTVIRSLLRPEDSKNGYPLYSTYHVVNFDPHTGAIKQHRTAQGYRAESTWARGQAWAIHGFAQTYNWTKESEFLTTACGLADYFLHRLETSPACVERPVPGGKRTIGRYVPLWDFDAPIEGEPLRDSSAGVIAANGLLLLSQSLTMAGDMTLARKYFGAAVRIVTDTIEFSYSQERARLVAVGDEVGVEDVMAGQRFDAILKNATANHNAQDHDRYSDHGLVYADYYLLEFGNQLQRMGLV</sequence>
<comment type="similarity">
    <text evidence="2">Belongs to the glycosyl hydrolase 88 family.</text>
</comment>
<dbReference type="PANTHER" id="PTHR36845">
    <property type="entry name" value="HYDROLASE, PUTATIVE (AFU_ORTHOLOGUE AFUA_7G05090)-RELATED"/>
    <property type="match status" value="1"/>
</dbReference>
<dbReference type="Gene3D" id="1.50.10.10">
    <property type="match status" value="1"/>
</dbReference>
<reference evidence="3 4" key="1">
    <citation type="submission" date="2024-07" db="EMBL/GenBank/DDBJ databases">
        <title>Section-level genome sequencing and comparative genomics of Aspergillus sections Usti and Cavernicolus.</title>
        <authorList>
            <consortium name="Lawrence Berkeley National Laboratory"/>
            <person name="Nybo J.L."/>
            <person name="Vesth T.C."/>
            <person name="Theobald S."/>
            <person name="Frisvad J.C."/>
            <person name="Larsen T.O."/>
            <person name="Kjaerboelling I."/>
            <person name="Rothschild-Mancinelli K."/>
            <person name="Lyhne E.K."/>
            <person name="Kogle M.E."/>
            <person name="Barry K."/>
            <person name="Clum A."/>
            <person name="Na H."/>
            <person name="Ledsgaard L."/>
            <person name="Lin J."/>
            <person name="Lipzen A."/>
            <person name="Kuo A."/>
            <person name="Riley R."/>
            <person name="Mondo S."/>
            <person name="Labutti K."/>
            <person name="Haridas S."/>
            <person name="Pangalinan J."/>
            <person name="Salamov A.A."/>
            <person name="Simmons B.A."/>
            <person name="Magnuson J.K."/>
            <person name="Chen J."/>
            <person name="Drula E."/>
            <person name="Henrissat B."/>
            <person name="Wiebenga A."/>
            <person name="Lubbers R.J."/>
            <person name="Gomes A.C."/>
            <person name="Makela M.R."/>
            <person name="Stajich J."/>
            <person name="Grigoriev I.V."/>
            <person name="Mortensen U.H."/>
            <person name="De Vries R.P."/>
            <person name="Baker S.E."/>
            <person name="Andersen M.R."/>
        </authorList>
    </citation>
    <scope>NUCLEOTIDE SEQUENCE [LARGE SCALE GENOMIC DNA]</scope>
    <source>
        <strain evidence="3 4">CBS 209.92</strain>
    </source>
</reference>
<evidence type="ECO:0000313" key="4">
    <source>
        <dbReference type="Proteomes" id="UP001610563"/>
    </source>
</evidence>
<evidence type="ECO:0000256" key="1">
    <source>
        <dbReference type="ARBA" id="ARBA00022801"/>
    </source>
</evidence>
<keyword evidence="1" id="KW-0378">Hydrolase</keyword>
<evidence type="ECO:0000313" key="3">
    <source>
        <dbReference type="EMBL" id="KAL2788189.1"/>
    </source>
</evidence>
<dbReference type="SUPFAM" id="SSF48208">
    <property type="entry name" value="Six-hairpin glycosidases"/>
    <property type="match status" value="1"/>
</dbReference>
<proteinExistence type="inferred from homology"/>
<comment type="caution">
    <text evidence="3">The sequence shown here is derived from an EMBL/GenBank/DDBJ whole genome shotgun (WGS) entry which is preliminary data.</text>
</comment>
<dbReference type="EMBL" id="JBFTWV010000083">
    <property type="protein sequence ID" value="KAL2788189.1"/>
    <property type="molecule type" value="Genomic_DNA"/>
</dbReference>
<dbReference type="PANTHER" id="PTHR36845:SF1">
    <property type="entry name" value="HYDROLASE, PUTATIVE (AFU_ORTHOLOGUE AFUA_7G05090)-RELATED"/>
    <property type="match status" value="1"/>
</dbReference>
<keyword evidence="4" id="KW-1185">Reference proteome</keyword>
<organism evidence="3 4">
    <name type="scientific">Aspergillus keveii</name>
    <dbReference type="NCBI Taxonomy" id="714993"/>
    <lineage>
        <taxon>Eukaryota</taxon>
        <taxon>Fungi</taxon>
        <taxon>Dikarya</taxon>
        <taxon>Ascomycota</taxon>
        <taxon>Pezizomycotina</taxon>
        <taxon>Eurotiomycetes</taxon>
        <taxon>Eurotiomycetidae</taxon>
        <taxon>Eurotiales</taxon>
        <taxon>Aspergillaceae</taxon>
        <taxon>Aspergillus</taxon>
        <taxon>Aspergillus subgen. Nidulantes</taxon>
    </lineage>
</organism>
<gene>
    <name evidence="3" type="ORF">BJX66DRAFT_327291</name>
</gene>
<accession>A0ABR4FY43</accession>
<evidence type="ECO:0000256" key="2">
    <source>
        <dbReference type="ARBA" id="ARBA00038358"/>
    </source>
</evidence>
<dbReference type="InterPro" id="IPR052369">
    <property type="entry name" value="UG_Glycosaminoglycan_Hydrolase"/>
</dbReference>
<dbReference type="InterPro" id="IPR012341">
    <property type="entry name" value="6hp_glycosidase-like_sf"/>
</dbReference>
<protein>
    <submittedName>
        <fullName evidence="3">Six-hairpin glycosidase-like protein</fullName>
    </submittedName>
</protein>
<name>A0ABR4FY43_9EURO</name>
<dbReference type="InterPro" id="IPR008928">
    <property type="entry name" value="6-hairpin_glycosidase_sf"/>
</dbReference>
<dbReference type="Proteomes" id="UP001610563">
    <property type="component" value="Unassembled WGS sequence"/>
</dbReference>